<name>A0A081KF92_9GAMM</name>
<evidence type="ECO:0000256" key="6">
    <source>
        <dbReference type="ARBA" id="ARBA00032248"/>
    </source>
</evidence>
<dbReference type="GO" id="GO:0008803">
    <property type="term" value="F:bis(5'-nucleosyl)-tetraphosphatase (symmetrical) activity"/>
    <property type="evidence" value="ECO:0007669"/>
    <property type="project" value="UniProtKB-EC"/>
</dbReference>
<protein>
    <recommendedName>
        <fullName evidence="3">bis(5'-nucleosyl)-tetraphosphatase (symmetrical)</fullName>
        <ecNumber evidence="3">3.6.1.41</ecNumber>
    </recommendedName>
    <alternativeName>
        <fullName evidence="6">Ap4A hydrolase</fullName>
    </alternativeName>
    <alternativeName>
        <fullName evidence="5">Diadenosine 5',5'''-P1,P4-tetraphosphate pyrophosphohydrolase</fullName>
    </alternativeName>
    <alternativeName>
        <fullName evidence="7">Diadenosine tetraphosphatase</fullName>
    </alternativeName>
</protein>
<dbReference type="PIRSF" id="PIRSF000903">
    <property type="entry name" value="B5n-ttraPtase_sm"/>
    <property type="match status" value="1"/>
</dbReference>
<evidence type="ECO:0000256" key="5">
    <source>
        <dbReference type="ARBA" id="ARBA00031248"/>
    </source>
</evidence>
<evidence type="ECO:0000256" key="2">
    <source>
        <dbReference type="ARBA" id="ARBA00005419"/>
    </source>
</evidence>
<dbReference type="SUPFAM" id="SSF56300">
    <property type="entry name" value="Metallo-dependent phosphatases"/>
    <property type="match status" value="1"/>
</dbReference>
<keyword evidence="4" id="KW-0378">Hydrolase</keyword>
<organism evidence="10 11">
    <name type="scientific">Endozoicomonas elysicola</name>
    <dbReference type="NCBI Taxonomy" id="305900"/>
    <lineage>
        <taxon>Bacteria</taxon>
        <taxon>Pseudomonadati</taxon>
        <taxon>Pseudomonadota</taxon>
        <taxon>Gammaproteobacteria</taxon>
        <taxon>Oceanospirillales</taxon>
        <taxon>Endozoicomonadaceae</taxon>
        <taxon>Endozoicomonas</taxon>
    </lineage>
</organism>
<evidence type="ECO:0000256" key="7">
    <source>
        <dbReference type="ARBA" id="ARBA00033210"/>
    </source>
</evidence>
<dbReference type="AlphaFoldDB" id="A0A081KF92"/>
<dbReference type="PANTHER" id="PTHR40942:SF4">
    <property type="entry name" value="CYTOCHROME C5"/>
    <property type="match status" value="1"/>
</dbReference>
<dbReference type="NCBIfam" id="NF001204">
    <property type="entry name" value="PRK00166.1"/>
    <property type="match status" value="1"/>
</dbReference>
<evidence type="ECO:0000259" key="9">
    <source>
        <dbReference type="Pfam" id="PF00149"/>
    </source>
</evidence>
<dbReference type="eggNOG" id="COG0639">
    <property type="taxonomic scope" value="Bacteria"/>
</dbReference>
<dbReference type="PANTHER" id="PTHR40942">
    <property type="match status" value="1"/>
</dbReference>
<dbReference type="InterPro" id="IPR004843">
    <property type="entry name" value="Calcineurin-like_PHP"/>
</dbReference>
<dbReference type="NCBIfam" id="TIGR00668">
    <property type="entry name" value="apaH"/>
    <property type="match status" value="1"/>
</dbReference>
<comment type="function">
    <text evidence="1">Hydrolyzes diadenosine 5',5'''-P1,P4-tetraphosphate to yield ADP.</text>
</comment>
<evidence type="ECO:0000256" key="3">
    <source>
        <dbReference type="ARBA" id="ARBA00012506"/>
    </source>
</evidence>
<comment type="caution">
    <text evidence="10">The sequence shown here is derived from an EMBL/GenBank/DDBJ whole genome shotgun (WGS) entry which is preliminary data.</text>
</comment>
<evidence type="ECO:0000256" key="1">
    <source>
        <dbReference type="ARBA" id="ARBA00003413"/>
    </source>
</evidence>
<feature type="domain" description="Calcineurin-like phosphoesterase" evidence="9">
    <location>
        <begin position="4"/>
        <end position="164"/>
    </location>
</feature>
<sequence length="267" mass="30403">MATYAVGDIQGCYDPLRRLLDKLKFNPEHDRLWVAGDMVNRGPDSLATLRYLKSLESSCIAVLGNHDLHLLAAACGIRKLKSKDTLADLLDAPDADELIQWLRYRPMLHHDAQRNITMVHAGIPPIWTVEQAIEEAQHLEQALRSEDYIKWLRKIFKSSKPCPWSDELKLKKKLRLTASYLTQMRFCNAQGMLDLESKGSTPQEGYAPWFTFPQSPCYREHIIFGHWAALEGISGHDNIHAIDTGCVWGKSLTAINVDSFERTEVFN</sequence>
<comment type="catalytic activity">
    <reaction evidence="8">
        <text>P(1),P(4)-bis(5'-adenosyl) tetraphosphate + H2O = 2 ADP + 2 H(+)</text>
        <dbReference type="Rhea" id="RHEA:24252"/>
        <dbReference type="ChEBI" id="CHEBI:15377"/>
        <dbReference type="ChEBI" id="CHEBI:15378"/>
        <dbReference type="ChEBI" id="CHEBI:58141"/>
        <dbReference type="ChEBI" id="CHEBI:456216"/>
        <dbReference type="EC" id="3.6.1.41"/>
    </reaction>
</comment>
<evidence type="ECO:0000313" key="11">
    <source>
        <dbReference type="Proteomes" id="UP000027997"/>
    </source>
</evidence>
<dbReference type="EC" id="3.6.1.41" evidence="3"/>
<dbReference type="Gene3D" id="3.60.21.10">
    <property type="match status" value="1"/>
</dbReference>
<accession>A0A081KF92</accession>
<proteinExistence type="inferred from homology"/>
<evidence type="ECO:0000256" key="4">
    <source>
        <dbReference type="ARBA" id="ARBA00022801"/>
    </source>
</evidence>
<dbReference type="InterPro" id="IPR029052">
    <property type="entry name" value="Metallo-depent_PP-like"/>
</dbReference>
<dbReference type="RefSeq" id="WP_020581497.1">
    <property type="nucleotide sequence ID" value="NZ_JOJP01000001.1"/>
</dbReference>
<gene>
    <name evidence="10" type="ORF">GV64_20700</name>
</gene>
<dbReference type="Pfam" id="PF00149">
    <property type="entry name" value="Metallophos"/>
    <property type="match status" value="1"/>
</dbReference>
<dbReference type="Proteomes" id="UP000027997">
    <property type="component" value="Unassembled WGS sequence"/>
</dbReference>
<dbReference type="CDD" id="cd07422">
    <property type="entry name" value="MPP_ApaH"/>
    <property type="match status" value="1"/>
</dbReference>
<dbReference type="STRING" id="305900.GV64_20700"/>
<dbReference type="InterPro" id="IPR004617">
    <property type="entry name" value="ApaH"/>
</dbReference>
<reference evidence="10 11" key="1">
    <citation type="submission" date="2014-06" db="EMBL/GenBank/DDBJ databases">
        <title>Whole Genome Sequences of Three Symbiotic Endozoicomonas Bacteria.</title>
        <authorList>
            <person name="Neave M.J."/>
            <person name="Apprill A."/>
            <person name="Voolstra C.R."/>
        </authorList>
    </citation>
    <scope>NUCLEOTIDE SEQUENCE [LARGE SCALE GENOMIC DNA]</scope>
    <source>
        <strain evidence="10 11">DSM 22380</strain>
    </source>
</reference>
<keyword evidence="11" id="KW-1185">Reference proteome</keyword>
<evidence type="ECO:0000256" key="8">
    <source>
        <dbReference type="ARBA" id="ARBA00049417"/>
    </source>
</evidence>
<dbReference type="EMBL" id="JOJP01000001">
    <property type="protein sequence ID" value="KEI72818.1"/>
    <property type="molecule type" value="Genomic_DNA"/>
</dbReference>
<evidence type="ECO:0000313" key="10">
    <source>
        <dbReference type="EMBL" id="KEI72818.1"/>
    </source>
</evidence>
<comment type="similarity">
    <text evidence="2">Belongs to the Ap4A hydrolase family.</text>
</comment>